<dbReference type="EMBL" id="JBHTCF010000001">
    <property type="protein sequence ID" value="MFC7303508.1"/>
    <property type="molecule type" value="Genomic_DNA"/>
</dbReference>
<dbReference type="InterPro" id="IPR046175">
    <property type="entry name" value="DUF6177"/>
</dbReference>
<sequence length="469" mass="50066">MTKDIIALTEKMPDPMAILAGLYAGGPELTAETLHDGAVIQLTTPAGRPLLAVEAPLLVHVPGEAARLLGPDIALDAPVWWTEVRASSALPEAERLAASFAGRLNVLLGGTTWPPDTATVEAVEFTPETATLASPEEAQLTVDVLTTQAAVVINDRPLVAMTTWLSDVVRKAADAERALQIVTPPGTRLTLPTRVALGGHPNRWVVRDETCAYYDGLSGAVLHWQNGAFTPVRTPDGNAEVAEAFTTAISTDTGERQLLLSLRLRHDPAEDLTLGRALEASWQTLTGAPPAGWGTAEPINLPWSTRQLTELAHSRAPEPSWLAAVGRPDRPALATLKVTRTTAGVEEEITLAIGYGPGETPPLDTIEALAATLAAEHGLTTLLTSLRTARADLTVPPHLEAPPMPVTFTLGTEMVEEVGLDRADRPPLALKPARLGPDRRPALHYPLGDGTDPRAWEIFEQLTQHLRKA</sequence>
<dbReference type="Proteomes" id="UP001596523">
    <property type="component" value="Unassembled WGS sequence"/>
</dbReference>
<evidence type="ECO:0000313" key="2">
    <source>
        <dbReference type="Proteomes" id="UP001596523"/>
    </source>
</evidence>
<accession>A0ABW2JBX1</accession>
<protein>
    <submittedName>
        <fullName evidence="1">DUF6177 family protein</fullName>
    </submittedName>
</protein>
<dbReference type="Pfam" id="PF19674">
    <property type="entry name" value="DUF6177"/>
    <property type="match status" value="1"/>
</dbReference>
<reference evidence="2" key="1">
    <citation type="journal article" date="2019" name="Int. J. Syst. Evol. Microbiol.">
        <title>The Global Catalogue of Microorganisms (GCM) 10K type strain sequencing project: providing services to taxonomists for standard genome sequencing and annotation.</title>
        <authorList>
            <consortium name="The Broad Institute Genomics Platform"/>
            <consortium name="The Broad Institute Genome Sequencing Center for Infectious Disease"/>
            <person name="Wu L."/>
            <person name="Ma J."/>
        </authorList>
    </citation>
    <scope>NUCLEOTIDE SEQUENCE [LARGE SCALE GENOMIC DNA]</scope>
    <source>
        <strain evidence="2">SYNS20</strain>
    </source>
</reference>
<evidence type="ECO:0000313" key="1">
    <source>
        <dbReference type="EMBL" id="MFC7303508.1"/>
    </source>
</evidence>
<comment type="caution">
    <text evidence="1">The sequence shown here is derived from an EMBL/GenBank/DDBJ whole genome shotgun (WGS) entry which is preliminary data.</text>
</comment>
<dbReference type="RefSeq" id="WP_381826673.1">
    <property type="nucleotide sequence ID" value="NZ_JBHTCF010000001.1"/>
</dbReference>
<organism evidence="1 2">
    <name type="scientific">Streptomyces monticola</name>
    <dbReference type="NCBI Taxonomy" id="2666263"/>
    <lineage>
        <taxon>Bacteria</taxon>
        <taxon>Bacillati</taxon>
        <taxon>Actinomycetota</taxon>
        <taxon>Actinomycetes</taxon>
        <taxon>Kitasatosporales</taxon>
        <taxon>Streptomycetaceae</taxon>
        <taxon>Streptomyces</taxon>
    </lineage>
</organism>
<gene>
    <name evidence="1" type="ORF">ACFQVC_04665</name>
</gene>
<name>A0ABW2JBX1_9ACTN</name>
<proteinExistence type="predicted"/>
<keyword evidence="2" id="KW-1185">Reference proteome</keyword>